<proteinExistence type="predicted"/>
<gene>
    <name evidence="3" type="ORF">JOC49_000467</name>
</gene>
<dbReference type="Proteomes" id="UP000767854">
    <property type="component" value="Unassembled WGS sequence"/>
</dbReference>
<evidence type="ECO:0000256" key="1">
    <source>
        <dbReference type="SAM" id="Phobius"/>
    </source>
</evidence>
<keyword evidence="1" id="KW-0812">Transmembrane</keyword>
<evidence type="ECO:0000259" key="2">
    <source>
        <dbReference type="PROSITE" id="PS50887"/>
    </source>
</evidence>
<dbReference type="Pfam" id="PF00990">
    <property type="entry name" value="GGDEF"/>
    <property type="match status" value="1"/>
</dbReference>
<feature type="transmembrane region" description="Helical" evidence="1">
    <location>
        <begin position="7"/>
        <end position="29"/>
    </location>
</feature>
<reference evidence="3 4" key="1">
    <citation type="submission" date="2021-01" db="EMBL/GenBank/DDBJ databases">
        <title>Genomic Encyclopedia of Type Strains, Phase IV (KMG-IV): sequencing the most valuable type-strain genomes for metagenomic binning, comparative biology and taxonomic classification.</title>
        <authorList>
            <person name="Goeker M."/>
        </authorList>
    </citation>
    <scope>NUCLEOTIDE SEQUENCE [LARGE SCALE GENOMIC DNA]</scope>
    <source>
        <strain evidence="3 4">DSM 24436</strain>
    </source>
</reference>
<keyword evidence="4" id="KW-1185">Reference proteome</keyword>
<dbReference type="PANTHER" id="PTHR33121">
    <property type="entry name" value="CYCLIC DI-GMP PHOSPHODIESTERASE PDEF"/>
    <property type="match status" value="1"/>
</dbReference>
<evidence type="ECO:0000313" key="4">
    <source>
        <dbReference type="Proteomes" id="UP000767854"/>
    </source>
</evidence>
<dbReference type="InterPro" id="IPR050706">
    <property type="entry name" value="Cyclic-di-GMP_PDE-like"/>
</dbReference>
<dbReference type="SUPFAM" id="SSF55073">
    <property type="entry name" value="Nucleotide cyclase"/>
    <property type="match status" value="1"/>
</dbReference>
<sequence>MKQKKGILIKLILAAIFTSLLPTYLYHLIQRENLYTLYIIISLYTFFIIATCYQLMTHEHDKREKELKALVHKEDLINNELILINTEEKLKSVLSLEIERILHSGGKAALLCFDINDLGRYNKNYGFDVGDQIIIELILCTKSMLDDQFKLARIKGDTFAVVFPDYDGNQTFEFAKKLRDKIDAIQFDVKEGISCRFAVIEIDRWMTEDKLLKLAYEKLTLAKDYGKWAIL</sequence>
<dbReference type="SMART" id="SM00267">
    <property type="entry name" value="GGDEF"/>
    <property type="match status" value="1"/>
</dbReference>
<dbReference type="InterPro" id="IPR043128">
    <property type="entry name" value="Rev_trsase/Diguanyl_cyclase"/>
</dbReference>
<protein>
    <submittedName>
        <fullName evidence="3">Diguanylate cyclase (GGDEF)-like protein</fullName>
    </submittedName>
</protein>
<dbReference type="PROSITE" id="PS50887">
    <property type="entry name" value="GGDEF"/>
    <property type="match status" value="1"/>
</dbReference>
<dbReference type="Gene3D" id="3.30.70.270">
    <property type="match status" value="1"/>
</dbReference>
<dbReference type="PANTHER" id="PTHR33121:SF79">
    <property type="entry name" value="CYCLIC DI-GMP PHOSPHODIESTERASE PDED-RELATED"/>
    <property type="match status" value="1"/>
</dbReference>
<dbReference type="EMBL" id="JAFBDT010000002">
    <property type="protein sequence ID" value="MBM7560953.1"/>
    <property type="molecule type" value="Genomic_DNA"/>
</dbReference>
<dbReference type="NCBIfam" id="TIGR00254">
    <property type="entry name" value="GGDEF"/>
    <property type="match status" value="1"/>
</dbReference>
<name>A0ABS2MNG7_9FIRM</name>
<dbReference type="InterPro" id="IPR029787">
    <property type="entry name" value="Nucleotide_cyclase"/>
</dbReference>
<keyword evidence="1" id="KW-1133">Transmembrane helix</keyword>
<keyword evidence="1" id="KW-0472">Membrane</keyword>
<comment type="caution">
    <text evidence="3">The sequence shown here is derived from an EMBL/GenBank/DDBJ whole genome shotgun (WGS) entry which is preliminary data.</text>
</comment>
<feature type="transmembrane region" description="Helical" evidence="1">
    <location>
        <begin position="35"/>
        <end position="56"/>
    </location>
</feature>
<accession>A0ABS2MNG7</accession>
<dbReference type="RefSeq" id="WP_204661797.1">
    <property type="nucleotide sequence ID" value="NZ_JAFBDT010000002.1"/>
</dbReference>
<evidence type="ECO:0000313" key="3">
    <source>
        <dbReference type="EMBL" id="MBM7560953.1"/>
    </source>
</evidence>
<feature type="domain" description="GGDEF" evidence="2">
    <location>
        <begin position="106"/>
        <end position="231"/>
    </location>
</feature>
<dbReference type="InterPro" id="IPR000160">
    <property type="entry name" value="GGDEF_dom"/>
</dbReference>
<organism evidence="3 4">
    <name type="scientific">Fusibacter tunisiensis</name>
    <dbReference type="NCBI Taxonomy" id="1008308"/>
    <lineage>
        <taxon>Bacteria</taxon>
        <taxon>Bacillati</taxon>
        <taxon>Bacillota</taxon>
        <taxon>Clostridia</taxon>
        <taxon>Eubacteriales</taxon>
        <taxon>Eubacteriales Family XII. Incertae Sedis</taxon>
        <taxon>Fusibacter</taxon>
    </lineage>
</organism>